<dbReference type="GO" id="GO:0008781">
    <property type="term" value="F:N-acylneuraminate cytidylyltransferase activity"/>
    <property type="evidence" value="ECO:0007669"/>
    <property type="project" value="TreeGrafter"/>
</dbReference>
<dbReference type="SUPFAM" id="SSF53448">
    <property type="entry name" value="Nucleotide-diphospho-sugar transferases"/>
    <property type="match status" value="1"/>
</dbReference>
<dbReference type="EMBL" id="PCTT01000025">
    <property type="protein sequence ID" value="PIP87108.1"/>
    <property type="molecule type" value="Genomic_DNA"/>
</dbReference>
<dbReference type="PANTHER" id="PTHR21485">
    <property type="entry name" value="HAD SUPERFAMILY MEMBERS CMAS AND KDSC"/>
    <property type="match status" value="1"/>
</dbReference>
<sequence>MNRKKILAIIPARGGSKRVPKKNIKILAGKPLIAYSIEHAKLSKYINRTIVSTDDDEIAKIAKKFGAELPFLRPKELAGDYVKDFPVFEHALNWLSENESYKPDIVVHLRPTSPLREVEDVDGAIELLMRNPDTDSVRTVIEPASSPYKMYKIDADGFLEKFIDLHGEEESNNLPDQKLPKVYRHIGTADVIWAKTIFDKKEMSGGKMLPYVVEKAYSGINTPEDWDFYEFLISKI</sequence>
<evidence type="ECO:0000313" key="1">
    <source>
        <dbReference type="EMBL" id="PIP87108.1"/>
    </source>
</evidence>
<dbReference type="InterPro" id="IPR029044">
    <property type="entry name" value="Nucleotide-diphossugar_trans"/>
</dbReference>
<dbReference type="CDD" id="cd02513">
    <property type="entry name" value="CMP-NeuAc_Synthase"/>
    <property type="match status" value="1"/>
</dbReference>
<comment type="caution">
    <text evidence="1">The sequence shown here is derived from an EMBL/GenBank/DDBJ whole genome shotgun (WGS) entry which is preliminary data.</text>
</comment>
<accession>A0A2H0DZ12</accession>
<proteinExistence type="predicted"/>
<dbReference type="Proteomes" id="UP000231143">
    <property type="component" value="Unassembled WGS sequence"/>
</dbReference>
<reference evidence="1 2" key="1">
    <citation type="submission" date="2017-09" db="EMBL/GenBank/DDBJ databases">
        <title>Depth-based differentiation of microbial function through sediment-hosted aquifers and enrichment of novel symbionts in the deep terrestrial subsurface.</title>
        <authorList>
            <person name="Probst A.J."/>
            <person name="Ladd B."/>
            <person name="Jarett J.K."/>
            <person name="Geller-Mcgrath D.E."/>
            <person name="Sieber C.M."/>
            <person name="Emerson J.B."/>
            <person name="Anantharaman K."/>
            <person name="Thomas B.C."/>
            <person name="Malmstrom R."/>
            <person name="Stieglmeier M."/>
            <person name="Klingl A."/>
            <person name="Woyke T."/>
            <person name="Ryan C.M."/>
            <person name="Banfield J.F."/>
        </authorList>
    </citation>
    <scope>NUCLEOTIDE SEQUENCE [LARGE SCALE GENOMIC DNA]</scope>
    <source>
        <strain evidence="1">CG22_combo_CG10-13_8_21_14_all_36_13</strain>
    </source>
</reference>
<dbReference type="InterPro" id="IPR003329">
    <property type="entry name" value="Cytidylyl_trans"/>
</dbReference>
<organism evidence="1 2">
    <name type="scientific">Candidatus Campbellbacteria bacterium CG22_combo_CG10-13_8_21_14_all_36_13</name>
    <dbReference type="NCBI Taxonomy" id="1974529"/>
    <lineage>
        <taxon>Bacteria</taxon>
        <taxon>Candidatus Campbelliibacteriota</taxon>
    </lineage>
</organism>
<gene>
    <name evidence="1" type="ORF">COW81_02010</name>
</gene>
<dbReference type="InterPro" id="IPR050793">
    <property type="entry name" value="CMP-NeuNAc_synthase"/>
</dbReference>
<protein>
    <submittedName>
        <fullName evidence="1">Cytidyltransferase</fullName>
    </submittedName>
</protein>
<dbReference type="PANTHER" id="PTHR21485:SF6">
    <property type="entry name" value="N-ACYLNEURAMINATE CYTIDYLYLTRANSFERASE-RELATED"/>
    <property type="match status" value="1"/>
</dbReference>
<name>A0A2H0DZ12_9BACT</name>
<dbReference type="Gene3D" id="3.90.550.10">
    <property type="entry name" value="Spore Coat Polysaccharide Biosynthesis Protein SpsA, Chain A"/>
    <property type="match status" value="1"/>
</dbReference>
<keyword evidence="1" id="KW-0808">Transferase</keyword>
<dbReference type="Pfam" id="PF02348">
    <property type="entry name" value="CTP_transf_3"/>
    <property type="match status" value="1"/>
</dbReference>
<evidence type="ECO:0000313" key="2">
    <source>
        <dbReference type="Proteomes" id="UP000231143"/>
    </source>
</evidence>
<dbReference type="AlphaFoldDB" id="A0A2H0DZ12"/>